<feature type="region of interest" description="Disordered" evidence="1">
    <location>
        <begin position="105"/>
        <end position="169"/>
    </location>
</feature>
<evidence type="ECO:0000313" key="4">
    <source>
        <dbReference type="Proteomes" id="UP000001056"/>
    </source>
</evidence>
<evidence type="ECO:0000313" key="3">
    <source>
        <dbReference type="EMBL" id="EAQ86347.1"/>
    </source>
</evidence>
<dbReference type="VEuPathDB" id="FungiDB:CHGG_07600"/>
<dbReference type="OrthoDB" id="4160690at2759"/>
<feature type="compositionally biased region" description="Low complexity" evidence="1">
    <location>
        <begin position="105"/>
        <end position="141"/>
    </location>
</feature>
<feature type="signal peptide" evidence="2">
    <location>
        <begin position="1"/>
        <end position="20"/>
    </location>
</feature>
<dbReference type="EMBL" id="CH408033">
    <property type="protein sequence ID" value="EAQ86347.1"/>
    <property type="molecule type" value="Genomic_DNA"/>
</dbReference>
<dbReference type="RefSeq" id="XP_001225256.1">
    <property type="nucleotide sequence ID" value="XM_001225255.1"/>
</dbReference>
<protein>
    <submittedName>
        <fullName evidence="3">Uncharacterized protein</fullName>
    </submittedName>
</protein>
<dbReference type="HOGENOM" id="CLU_093550_1_1_1"/>
<proteinExistence type="predicted"/>
<dbReference type="GeneID" id="4393497"/>
<dbReference type="AlphaFoldDB" id="Q2GWQ4"/>
<name>Q2GWQ4_CHAGB</name>
<evidence type="ECO:0000256" key="2">
    <source>
        <dbReference type="SAM" id="SignalP"/>
    </source>
</evidence>
<reference evidence="4" key="1">
    <citation type="journal article" date="2015" name="Genome Announc.">
        <title>Draft genome sequence of the cellulolytic fungus Chaetomium globosum.</title>
        <authorList>
            <person name="Cuomo C.A."/>
            <person name="Untereiner W.A."/>
            <person name="Ma L.-J."/>
            <person name="Grabherr M."/>
            <person name="Birren B.W."/>
        </authorList>
    </citation>
    <scope>NUCLEOTIDE SEQUENCE [LARGE SCALE GENOMIC DNA]</scope>
    <source>
        <strain evidence="4">ATCC 6205 / CBS 148.51 / DSM 1962 / NBRC 6347 / NRRL 1970</strain>
    </source>
</reference>
<gene>
    <name evidence="3" type="ORF">CHGG_07600</name>
</gene>
<dbReference type="InParanoid" id="Q2GWQ4"/>
<accession>Q2GWQ4</accession>
<dbReference type="Proteomes" id="UP000001056">
    <property type="component" value="Unassembled WGS sequence"/>
</dbReference>
<evidence type="ECO:0000256" key="1">
    <source>
        <dbReference type="SAM" id="MobiDB-lite"/>
    </source>
</evidence>
<keyword evidence="4" id="KW-1185">Reference proteome</keyword>
<organism evidence="3 4">
    <name type="scientific">Chaetomium globosum (strain ATCC 6205 / CBS 148.51 / DSM 1962 / NBRC 6347 / NRRL 1970)</name>
    <name type="common">Soil fungus</name>
    <dbReference type="NCBI Taxonomy" id="306901"/>
    <lineage>
        <taxon>Eukaryota</taxon>
        <taxon>Fungi</taxon>
        <taxon>Dikarya</taxon>
        <taxon>Ascomycota</taxon>
        <taxon>Pezizomycotina</taxon>
        <taxon>Sordariomycetes</taxon>
        <taxon>Sordariomycetidae</taxon>
        <taxon>Sordariales</taxon>
        <taxon>Chaetomiaceae</taxon>
        <taxon>Chaetomium</taxon>
    </lineage>
</organism>
<keyword evidence="2" id="KW-0732">Signal</keyword>
<feature type="compositionally biased region" description="Low complexity" evidence="1">
    <location>
        <begin position="148"/>
        <end position="169"/>
    </location>
</feature>
<sequence length="202" mass="19954">MQNLLMLSLFGLLAVSFANAALLENTQPLDHALILSRQAPGTPQYECHSNCGNALAGGRNPTHCTNATWTGYYDACLECALEFDIWRIYGTGVGGAASACGLSATPSPAAPASSAPTSVPAPTPTTETETGTETGTGTAVTTPPPPSSAATDAETANSGPSATSSVSTAGAAPGPLVVPSHGSTSSWVGVLVAGLAGLVGLL</sequence>
<dbReference type="OMA" id="CLKCALT"/>
<dbReference type="eggNOG" id="ENOG502SRM6">
    <property type="taxonomic scope" value="Eukaryota"/>
</dbReference>
<feature type="chain" id="PRO_5004208683" evidence="2">
    <location>
        <begin position="21"/>
        <end position="202"/>
    </location>
</feature>